<evidence type="ECO:0000256" key="3">
    <source>
        <dbReference type="ARBA" id="ARBA00023015"/>
    </source>
</evidence>
<evidence type="ECO:0000256" key="1">
    <source>
        <dbReference type="ARBA" id="ARBA00004123"/>
    </source>
</evidence>
<dbReference type="PANTHER" id="PTHR46408:SF10">
    <property type="entry name" value="BASIC LEUCINE ZIPPER 63"/>
    <property type="match status" value="1"/>
</dbReference>
<evidence type="ECO:0000313" key="10">
    <source>
        <dbReference type="Proteomes" id="UP001152523"/>
    </source>
</evidence>
<feature type="region of interest" description="Disordered" evidence="7">
    <location>
        <begin position="1"/>
        <end position="45"/>
    </location>
</feature>
<feature type="compositionally biased region" description="Basic and acidic residues" evidence="7">
    <location>
        <begin position="176"/>
        <end position="186"/>
    </location>
</feature>
<evidence type="ECO:0000256" key="7">
    <source>
        <dbReference type="SAM" id="MobiDB-lite"/>
    </source>
</evidence>
<sequence>MDRMFSVEEDIADEFWPQPPPPSDTQPHASELGTGSPHSSSYGTMNSWSSEWNVQGFLQDGSIIDQNIPQALPNDNLTTSGAAAAAKANNIRPQISAAMPPCKGSLVSNSFEQGSQVPSKGSVHNLPMVQEEARLPPGIPSLPAMQKKSATQACSTISGSEQSDDDEAEGEGEAETTQHGDLADVKRVRRMRSNRESARRARSRKQAHLTELDTRVSQLKIKKTSLEDRLTDVRCKYNEGLIDNRVLKADVETLRSKVKMAEQRVRRLTGLDPLYQATSDMSRVSMQSFVGSRAAPSIDACAALLMGNDSSHIFYQSPSNALTQPLDHPSPEQLGRNSENR</sequence>
<feature type="compositionally biased region" description="Acidic residues" evidence="7">
    <location>
        <begin position="162"/>
        <end position="174"/>
    </location>
</feature>
<dbReference type="GO" id="GO:0003677">
    <property type="term" value="F:DNA binding"/>
    <property type="evidence" value="ECO:0007669"/>
    <property type="project" value="UniProtKB-KW"/>
</dbReference>
<dbReference type="PROSITE" id="PS50217">
    <property type="entry name" value="BZIP"/>
    <property type="match status" value="1"/>
</dbReference>
<comment type="caution">
    <text evidence="9">The sequence shown here is derived from an EMBL/GenBank/DDBJ whole genome shotgun (WGS) entry which is preliminary data.</text>
</comment>
<dbReference type="SUPFAM" id="SSF57959">
    <property type="entry name" value="Leucine zipper domain"/>
    <property type="match status" value="1"/>
</dbReference>
<dbReference type="Proteomes" id="UP001152523">
    <property type="component" value="Unassembled WGS sequence"/>
</dbReference>
<dbReference type="AlphaFoldDB" id="A0AAV0ELV4"/>
<keyword evidence="3" id="KW-0805">Transcription regulation</keyword>
<feature type="region of interest" description="Disordered" evidence="7">
    <location>
        <begin position="134"/>
        <end position="210"/>
    </location>
</feature>
<organism evidence="9 10">
    <name type="scientific">Cuscuta epithymum</name>
    <dbReference type="NCBI Taxonomy" id="186058"/>
    <lineage>
        <taxon>Eukaryota</taxon>
        <taxon>Viridiplantae</taxon>
        <taxon>Streptophyta</taxon>
        <taxon>Embryophyta</taxon>
        <taxon>Tracheophyta</taxon>
        <taxon>Spermatophyta</taxon>
        <taxon>Magnoliopsida</taxon>
        <taxon>eudicotyledons</taxon>
        <taxon>Gunneridae</taxon>
        <taxon>Pentapetalae</taxon>
        <taxon>asterids</taxon>
        <taxon>lamiids</taxon>
        <taxon>Solanales</taxon>
        <taxon>Convolvulaceae</taxon>
        <taxon>Cuscuteae</taxon>
        <taxon>Cuscuta</taxon>
        <taxon>Cuscuta subgen. Cuscuta</taxon>
    </lineage>
</organism>
<accession>A0AAV0ELV4</accession>
<evidence type="ECO:0000256" key="5">
    <source>
        <dbReference type="ARBA" id="ARBA00023163"/>
    </source>
</evidence>
<evidence type="ECO:0000259" key="8">
    <source>
        <dbReference type="PROSITE" id="PS50217"/>
    </source>
</evidence>
<proteinExistence type="inferred from homology"/>
<dbReference type="GO" id="GO:0046983">
    <property type="term" value="F:protein dimerization activity"/>
    <property type="evidence" value="ECO:0007669"/>
    <property type="project" value="UniProtKB-ARBA"/>
</dbReference>
<name>A0AAV0ELV4_9ASTE</name>
<dbReference type="InterPro" id="IPR020983">
    <property type="entry name" value="Basic_leucine-zipper_C"/>
</dbReference>
<protein>
    <recommendedName>
        <fullName evidence="8">BZIP domain-containing protein</fullName>
    </recommendedName>
</protein>
<comment type="subcellular location">
    <subcellularLocation>
        <location evidence="1">Nucleus</location>
    </subcellularLocation>
</comment>
<dbReference type="InterPro" id="IPR046347">
    <property type="entry name" value="bZIP_sf"/>
</dbReference>
<feature type="compositionally biased region" description="Polar residues" evidence="7">
    <location>
        <begin position="148"/>
        <end position="157"/>
    </location>
</feature>
<dbReference type="EMBL" id="CAMAPF010000935">
    <property type="protein sequence ID" value="CAH9125173.1"/>
    <property type="molecule type" value="Genomic_DNA"/>
</dbReference>
<feature type="region of interest" description="Disordered" evidence="7">
    <location>
        <begin position="319"/>
        <end position="341"/>
    </location>
</feature>
<dbReference type="Pfam" id="PF00170">
    <property type="entry name" value="bZIP_1"/>
    <property type="match status" value="1"/>
</dbReference>
<reference evidence="9" key="1">
    <citation type="submission" date="2022-07" db="EMBL/GenBank/DDBJ databases">
        <authorList>
            <person name="Macas J."/>
            <person name="Novak P."/>
            <person name="Neumann P."/>
        </authorList>
    </citation>
    <scope>NUCLEOTIDE SEQUENCE</scope>
</reference>
<keyword evidence="4" id="KW-0238">DNA-binding</keyword>
<keyword evidence="10" id="KW-1185">Reference proteome</keyword>
<dbReference type="GO" id="GO:0003700">
    <property type="term" value="F:DNA-binding transcription factor activity"/>
    <property type="evidence" value="ECO:0007669"/>
    <property type="project" value="InterPro"/>
</dbReference>
<dbReference type="Pfam" id="PF12498">
    <property type="entry name" value="bZIP_C"/>
    <property type="match status" value="1"/>
</dbReference>
<dbReference type="InterPro" id="IPR004827">
    <property type="entry name" value="bZIP"/>
</dbReference>
<dbReference type="SMART" id="SM00338">
    <property type="entry name" value="BRLZ"/>
    <property type="match status" value="1"/>
</dbReference>
<keyword evidence="5" id="KW-0804">Transcription</keyword>
<dbReference type="Gene3D" id="1.20.5.170">
    <property type="match status" value="1"/>
</dbReference>
<feature type="domain" description="BZIP" evidence="8">
    <location>
        <begin position="184"/>
        <end position="234"/>
    </location>
</feature>
<comment type="similarity">
    <text evidence="2">Belongs to the bZIP family.</text>
</comment>
<evidence type="ECO:0000256" key="2">
    <source>
        <dbReference type="ARBA" id="ARBA00007163"/>
    </source>
</evidence>
<dbReference type="GO" id="GO:0005634">
    <property type="term" value="C:nucleus"/>
    <property type="evidence" value="ECO:0007669"/>
    <property type="project" value="UniProtKB-SubCell"/>
</dbReference>
<evidence type="ECO:0000256" key="6">
    <source>
        <dbReference type="ARBA" id="ARBA00023242"/>
    </source>
</evidence>
<evidence type="ECO:0000256" key="4">
    <source>
        <dbReference type="ARBA" id="ARBA00023125"/>
    </source>
</evidence>
<dbReference type="FunFam" id="1.20.5.170:FF:000020">
    <property type="entry name" value="BZIP transcription factor"/>
    <property type="match status" value="1"/>
</dbReference>
<gene>
    <name evidence="9" type="ORF">CEPIT_LOCUS26546</name>
</gene>
<feature type="compositionally biased region" description="Polar residues" evidence="7">
    <location>
        <begin position="36"/>
        <end position="45"/>
    </location>
</feature>
<evidence type="ECO:0000313" key="9">
    <source>
        <dbReference type="EMBL" id="CAH9125173.1"/>
    </source>
</evidence>
<dbReference type="PANTHER" id="PTHR46408">
    <property type="entry name" value="BASIC LEUCINE ZIPPER 63"/>
    <property type="match status" value="1"/>
</dbReference>
<keyword evidence="6" id="KW-0539">Nucleus</keyword>